<protein>
    <submittedName>
        <fullName evidence="3">Uncharacterized protein</fullName>
    </submittedName>
</protein>
<feature type="transmembrane region" description="Helical" evidence="2">
    <location>
        <begin position="317"/>
        <end position="339"/>
    </location>
</feature>
<gene>
    <name evidence="3" type="ORF">CGLO_01366</name>
</gene>
<dbReference type="Proteomes" id="UP000015530">
    <property type="component" value="Unassembled WGS sequence"/>
</dbReference>
<dbReference type="OMA" id="MEGSWWD"/>
<reference evidence="4" key="1">
    <citation type="journal article" date="2013" name="Mol. Plant Microbe Interact.">
        <title>Global aspects of pacC regulation of pathogenicity genes in Colletotrichum gloeosporioides as revealed by transcriptome analysis.</title>
        <authorList>
            <person name="Alkan N."/>
            <person name="Meng X."/>
            <person name="Friedlander G."/>
            <person name="Reuveni E."/>
            <person name="Sukno S."/>
            <person name="Sherman A."/>
            <person name="Thon M."/>
            <person name="Fluhr R."/>
            <person name="Prusky D."/>
        </authorList>
    </citation>
    <scope>NUCLEOTIDE SEQUENCE [LARGE SCALE GENOMIC DNA]</scope>
    <source>
        <strain evidence="4">Cg-14</strain>
    </source>
</reference>
<dbReference type="OrthoDB" id="5118341at2759"/>
<dbReference type="HOGENOM" id="CLU_065394_0_0_1"/>
<comment type="caution">
    <text evidence="3">The sequence shown here is derived from an EMBL/GenBank/DDBJ whole genome shotgun (WGS) entry which is preliminary data.</text>
</comment>
<evidence type="ECO:0000313" key="4">
    <source>
        <dbReference type="Proteomes" id="UP000015530"/>
    </source>
</evidence>
<dbReference type="AlphaFoldDB" id="T0M487"/>
<evidence type="ECO:0000256" key="2">
    <source>
        <dbReference type="SAM" id="Phobius"/>
    </source>
</evidence>
<keyword evidence="2" id="KW-1133">Transmembrane helix</keyword>
<organism evidence="3 4">
    <name type="scientific">Colletotrichum gloeosporioides (strain Cg-14)</name>
    <name type="common">Anthracnose fungus</name>
    <name type="synonym">Glomerella cingulata</name>
    <dbReference type="NCBI Taxonomy" id="1237896"/>
    <lineage>
        <taxon>Eukaryota</taxon>
        <taxon>Fungi</taxon>
        <taxon>Dikarya</taxon>
        <taxon>Ascomycota</taxon>
        <taxon>Pezizomycotina</taxon>
        <taxon>Sordariomycetes</taxon>
        <taxon>Hypocreomycetidae</taxon>
        <taxon>Glomerellales</taxon>
        <taxon>Glomerellaceae</taxon>
        <taxon>Colletotrichum</taxon>
        <taxon>Colletotrichum gloeosporioides species complex</taxon>
    </lineage>
</organism>
<evidence type="ECO:0000256" key="1">
    <source>
        <dbReference type="SAM" id="MobiDB-lite"/>
    </source>
</evidence>
<proteinExistence type="predicted"/>
<accession>T0M487</accession>
<feature type="region of interest" description="Disordered" evidence="1">
    <location>
        <begin position="350"/>
        <end position="373"/>
    </location>
</feature>
<keyword evidence="2" id="KW-0812">Transmembrane</keyword>
<sequence>MWSDNSSTVTGFSAVSEYDEHAIKLEVHSMLSMIRKDMEEFKKQSDESKTRLKRPTKAKHRVFVAVCSPHSVSRLSNKCQSLQKPAFHFFRRKRSYVVVTTDFALDSTIRDLAKSHECDELVLVVSGHLEVIDFEVPSNFRVLMVLRCGFGSNAKKYLHLNGYSTFGGSMIQRWAQKERGRRLFLGPAVLIDIDPEEKSWANSEQAFKQNLSSREKTRIRRHVEKMKKTSVDDGEWWKRWRGSLASILGILACGAKLAVSIKASAGGALFQFQYGLLNIKVGAAYAEASAFMTAAGPAVLIGVGVAAAVYYVPWDSILEWLGGILSWLSDGFIAIWEMFKDWMASGNQSHNNYERRRERKGNSRVPRPMDFSF</sequence>
<feature type="transmembrane region" description="Helical" evidence="2">
    <location>
        <begin position="290"/>
        <end position="311"/>
    </location>
</feature>
<evidence type="ECO:0000313" key="3">
    <source>
        <dbReference type="EMBL" id="EQB58391.1"/>
    </source>
</evidence>
<dbReference type="EMBL" id="AMYD01000304">
    <property type="protein sequence ID" value="EQB58391.1"/>
    <property type="molecule type" value="Genomic_DNA"/>
</dbReference>
<name>T0M487_COLGC</name>
<keyword evidence="2" id="KW-0472">Membrane</keyword>